<evidence type="ECO:0000259" key="4">
    <source>
        <dbReference type="Pfam" id="PF00930"/>
    </source>
</evidence>
<proteinExistence type="predicted"/>
<evidence type="ECO:0000313" key="5">
    <source>
        <dbReference type="EMBL" id="MFD0761934.1"/>
    </source>
</evidence>
<comment type="caution">
    <text evidence="5">The sequence shown here is derived from an EMBL/GenBank/DDBJ whole genome shotgun (WGS) entry which is preliminary data.</text>
</comment>
<dbReference type="InterPro" id="IPR029058">
    <property type="entry name" value="AB_hydrolase_fold"/>
</dbReference>
<organism evidence="5 6">
    <name type="scientific">Lutibacter aestuarii</name>
    <dbReference type="NCBI Taxonomy" id="861111"/>
    <lineage>
        <taxon>Bacteria</taxon>
        <taxon>Pseudomonadati</taxon>
        <taxon>Bacteroidota</taxon>
        <taxon>Flavobacteriia</taxon>
        <taxon>Flavobacteriales</taxon>
        <taxon>Flavobacteriaceae</taxon>
        <taxon>Lutibacter</taxon>
    </lineage>
</organism>
<sequence length="845" mass="98159">MRKTLLLFAIVMSSSIVSAQLYVNEQTTKKVPTPNYRLADKFSPENLAKLVHSTRVNPHWLKKGNRFWYQYKTSEGSNYYLVDADRRTRIKLFDNEKMAKWLTEITKDPYDAQHLPKFSFKFVKNETAIRFRVTATEEVEVVEDEKDDDKKIIENDSTKVKKVKKKKPKMEKKVYHLEYKLGDNKLTILDTKKDEKKWLRWANVAPDSSIVLFSKNFNLHWMDKENFLKAVKDEKDTTIVEHQWTKDGEEYYGYGGGSRGENNETKEEKKDDRKGIWGTWSHDSKKFVFQRTDSRHIKDLWVINSVSKKRPTLETYKYHMPGEQEYYKSELLIFDIPSKDVNKIKLDTVKQQSLTVYRAPRKKSNYDDDFQPSLLLSKKGKVYFSTISRDRKKLDICVADINTGDVTVLVKERFNTYIEARPLVLFNNETEMLHWAERDGWAHIYLYDTKGNLKKQVTNGSYHVASIENVDEKEHVLYFTANGVDRNIDPYYEHLYRINLDGTGLKTLNKGDFTTSTSLSDSNNYFVSNYSRVNTVPKSELRSNNGSLIMKLEEADLSQLFATGYKFPETFKMKADDGITDIYGVMYKPFDFDSTKVYPLLEYVYPGPQTEAVNKSFSVRMDRLDRMAQVGFIVVTMGNRGGHPDRSKWYHNYGYGNLRDYGLADKKYVAEQLADKYQFIDINKVGIYGHSGGGFMSTAAMLVYPDFFKAAVSSAGNHDNSMYNSWWSETHHGVKEELDADGNIRYKYSIDKNQSLAANLKGHLMLIHGDVDNNVHPGGTIRMADALIKANKRFKFMIMPGQRHGFGRMTEYSFWLRADHFSKYFLGVEASNVDIIEMNRDKPKK</sequence>
<dbReference type="Pfam" id="PF00326">
    <property type="entry name" value="Peptidase_S9"/>
    <property type="match status" value="1"/>
</dbReference>
<feature type="signal peptide" evidence="2">
    <location>
        <begin position="1"/>
        <end position="19"/>
    </location>
</feature>
<dbReference type="RefSeq" id="WP_386782138.1">
    <property type="nucleotide sequence ID" value="NZ_JBHTIC010000007.1"/>
</dbReference>
<feature type="domain" description="Peptidase S9 prolyl oligopeptidase catalytic" evidence="3">
    <location>
        <begin position="624"/>
        <end position="809"/>
    </location>
</feature>
<dbReference type="Pfam" id="PF00930">
    <property type="entry name" value="DPPIV_N"/>
    <property type="match status" value="1"/>
</dbReference>
<dbReference type="PANTHER" id="PTHR11731">
    <property type="entry name" value="PROTEASE FAMILY S9B,C DIPEPTIDYL-PEPTIDASE IV-RELATED"/>
    <property type="match status" value="1"/>
</dbReference>
<reference evidence="6" key="1">
    <citation type="journal article" date="2019" name="Int. J. Syst. Evol. Microbiol.">
        <title>The Global Catalogue of Microorganisms (GCM) 10K type strain sequencing project: providing services to taxonomists for standard genome sequencing and annotation.</title>
        <authorList>
            <consortium name="The Broad Institute Genomics Platform"/>
            <consortium name="The Broad Institute Genome Sequencing Center for Infectious Disease"/>
            <person name="Wu L."/>
            <person name="Ma J."/>
        </authorList>
    </citation>
    <scope>NUCLEOTIDE SEQUENCE [LARGE SCALE GENOMIC DNA]</scope>
    <source>
        <strain evidence="6">CCUG 60022</strain>
    </source>
</reference>
<dbReference type="InterPro" id="IPR001375">
    <property type="entry name" value="Peptidase_S9_cat"/>
</dbReference>
<dbReference type="InterPro" id="IPR002469">
    <property type="entry name" value="Peptidase_S9B_N"/>
</dbReference>
<keyword evidence="6" id="KW-1185">Reference proteome</keyword>
<dbReference type="Gene3D" id="3.40.50.1820">
    <property type="entry name" value="alpha/beta hydrolase"/>
    <property type="match status" value="1"/>
</dbReference>
<gene>
    <name evidence="5" type="ORF">ACFQZW_07560</name>
</gene>
<dbReference type="SUPFAM" id="SSF53474">
    <property type="entry name" value="alpha/beta-Hydrolases"/>
    <property type="match status" value="1"/>
</dbReference>
<feature type="compositionally biased region" description="Basic and acidic residues" evidence="1">
    <location>
        <begin position="261"/>
        <end position="272"/>
    </location>
</feature>
<feature type="domain" description="Dipeptidylpeptidase IV N-terminal" evidence="4">
    <location>
        <begin position="179"/>
        <end position="535"/>
    </location>
</feature>
<protein>
    <submittedName>
        <fullName evidence="5">DPP IV N-terminal domain-containing protein</fullName>
    </submittedName>
</protein>
<dbReference type="Gene3D" id="2.140.10.30">
    <property type="entry name" value="Dipeptidylpeptidase IV, N-terminal domain"/>
    <property type="match status" value="1"/>
</dbReference>
<keyword evidence="2" id="KW-0732">Signal</keyword>
<evidence type="ECO:0000256" key="2">
    <source>
        <dbReference type="SAM" id="SignalP"/>
    </source>
</evidence>
<name>A0ABW2Z6N5_9FLAO</name>
<feature type="region of interest" description="Disordered" evidence="1">
    <location>
        <begin position="252"/>
        <end position="272"/>
    </location>
</feature>
<dbReference type="InterPro" id="IPR050278">
    <property type="entry name" value="Serine_Prot_S9B/DPPIV"/>
</dbReference>
<evidence type="ECO:0000259" key="3">
    <source>
        <dbReference type="Pfam" id="PF00326"/>
    </source>
</evidence>
<evidence type="ECO:0000256" key="1">
    <source>
        <dbReference type="SAM" id="MobiDB-lite"/>
    </source>
</evidence>
<dbReference type="EMBL" id="JBHTIC010000007">
    <property type="protein sequence ID" value="MFD0761934.1"/>
    <property type="molecule type" value="Genomic_DNA"/>
</dbReference>
<dbReference type="PANTHER" id="PTHR11731:SF193">
    <property type="entry name" value="DIPEPTIDYL PEPTIDASE 9"/>
    <property type="match status" value="1"/>
</dbReference>
<feature type="chain" id="PRO_5047265662" evidence="2">
    <location>
        <begin position="20"/>
        <end position="845"/>
    </location>
</feature>
<dbReference type="SUPFAM" id="SSF82171">
    <property type="entry name" value="DPP6 N-terminal domain-like"/>
    <property type="match status" value="1"/>
</dbReference>
<accession>A0ABW2Z6N5</accession>
<evidence type="ECO:0000313" key="6">
    <source>
        <dbReference type="Proteomes" id="UP001597032"/>
    </source>
</evidence>
<dbReference type="Proteomes" id="UP001597032">
    <property type="component" value="Unassembled WGS sequence"/>
</dbReference>